<sequence>MLKKVGTDTAGIPLTDDVDTQINQEDAIKYWSSTAPTVDGMLGGFPQVSSIDLRGSLAFLTKLQRASKQHPTTKLLTRVVDCGAGIGRITTGLLVDVAETVDIVEPVKEFTDRFEALEEYKVLKEKGKIGDIIVQGLQTWTPVRNYSVIWNQWCLCQLKDKQVIDYLRRCTPYLEPGGWIITKENVLRGLEDQDEFDKLDSSVLRSETKFKHLFEEAGLKIVATQYQKGFPADLYPVRMWALQAK</sequence>
<comment type="catalytic activity">
    <reaction evidence="9">
        <text>N-terminal L-prolyl-L-prolyl-L-lysyl-[protein] + 2 S-adenosyl-L-methionine = N-terminal N,N-dimethyl-L-prolyl-L-prolyl-L-lysyl-[protein] + 2 S-adenosyl-L-homocysteine + 2 H(+)</text>
        <dbReference type="Rhea" id="RHEA:54736"/>
        <dbReference type="Rhea" id="RHEA-COMP:13787"/>
        <dbReference type="Rhea" id="RHEA-COMP:13974"/>
        <dbReference type="ChEBI" id="CHEBI:15378"/>
        <dbReference type="ChEBI" id="CHEBI:57856"/>
        <dbReference type="ChEBI" id="CHEBI:59789"/>
        <dbReference type="ChEBI" id="CHEBI:138059"/>
        <dbReference type="ChEBI" id="CHEBI:138318"/>
        <dbReference type="EC" id="2.1.1.244"/>
    </reaction>
</comment>
<comment type="catalytic activity">
    <reaction evidence="8">
        <text>N-terminal L-seryl-L-prolyl-L-lysyl-[protein] + 3 S-adenosyl-L-methionine = N-terminal N,N,N-trimethyl-L-seryl-L-prolyl-L-lysyl-[protein] + 3 S-adenosyl-L-homocysteine + 3 H(+)</text>
        <dbReference type="Rhea" id="RHEA:54724"/>
        <dbReference type="Rhea" id="RHEA-COMP:13789"/>
        <dbReference type="Rhea" id="RHEA-COMP:13973"/>
        <dbReference type="ChEBI" id="CHEBI:15378"/>
        <dbReference type="ChEBI" id="CHEBI:57856"/>
        <dbReference type="ChEBI" id="CHEBI:59789"/>
        <dbReference type="ChEBI" id="CHEBI:138061"/>
        <dbReference type="ChEBI" id="CHEBI:138317"/>
        <dbReference type="EC" id="2.1.1.244"/>
    </reaction>
</comment>
<feature type="binding site" evidence="12">
    <location>
        <position position="88"/>
    </location>
    <ligand>
        <name>S-adenosyl-L-methionine</name>
        <dbReference type="ChEBI" id="CHEBI:59789"/>
    </ligand>
</feature>
<dbReference type="FunFam" id="3.40.50.150:FF:000025">
    <property type="entry name" value="N-terminal Xaa-Pro-Lys N-methyltransferase 1"/>
    <property type="match status" value="1"/>
</dbReference>
<dbReference type="SUPFAM" id="SSF53335">
    <property type="entry name" value="S-adenosyl-L-methionine-dependent methyltransferases"/>
    <property type="match status" value="1"/>
</dbReference>
<dbReference type="EC" id="2.1.1.244" evidence="5"/>
<dbReference type="RefSeq" id="XP_033597468.1">
    <property type="nucleotide sequence ID" value="XM_033739063.1"/>
</dbReference>
<keyword evidence="2" id="KW-0489">Methyltransferase</keyword>
<keyword evidence="3" id="KW-0808">Transferase</keyword>
<evidence type="ECO:0000256" key="9">
    <source>
        <dbReference type="ARBA" id="ARBA00047885"/>
    </source>
</evidence>
<dbReference type="OrthoDB" id="1298661at2759"/>
<dbReference type="GeneID" id="54480117"/>
<name>A0A6A6W0B2_9PEZI</name>
<evidence type="ECO:0000256" key="4">
    <source>
        <dbReference type="ARBA" id="ARBA00022691"/>
    </source>
</evidence>
<dbReference type="PANTHER" id="PTHR12753">
    <property type="entry name" value="AD-003 - RELATED"/>
    <property type="match status" value="1"/>
</dbReference>
<evidence type="ECO:0000256" key="2">
    <source>
        <dbReference type="ARBA" id="ARBA00022603"/>
    </source>
</evidence>
<proteinExistence type="inferred from homology"/>
<dbReference type="Pfam" id="PF05891">
    <property type="entry name" value="Methyltransf_PK"/>
    <property type="match status" value="1"/>
</dbReference>
<evidence type="ECO:0000256" key="8">
    <source>
        <dbReference type="ARBA" id="ARBA00047306"/>
    </source>
</evidence>
<feature type="binding site" evidence="12">
    <location>
        <begin position="137"/>
        <end position="138"/>
    </location>
    <ligand>
        <name>S-adenosyl-L-methionine</name>
        <dbReference type="ChEBI" id="CHEBI:59789"/>
    </ligand>
</feature>
<evidence type="ECO:0000256" key="7">
    <source>
        <dbReference type="ARBA" id="ARBA00043129"/>
    </source>
</evidence>
<feature type="binding site" evidence="12">
    <location>
        <position position="83"/>
    </location>
    <ligand>
        <name>S-adenosyl-L-methionine</name>
        <dbReference type="ChEBI" id="CHEBI:59789"/>
    </ligand>
</feature>
<accession>A0A6A6W0B2</accession>
<protein>
    <recommendedName>
        <fullName evidence="6">Alpha N-terminal protein methyltransferase 1</fullName>
        <ecNumber evidence="5">2.1.1.244</ecNumber>
    </recommendedName>
    <alternativeName>
        <fullName evidence="11">Translation associated element 1</fullName>
    </alternativeName>
    <alternativeName>
        <fullName evidence="7">X-Pro-Lys N-terminal protein methyltransferase 1</fullName>
    </alternativeName>
</protein>
<keyword evidence="14" id="KW-1185">Reference proteome</keyword>
<evidence type="ECO:0000256" key="6">
    <source>
        <dbReference type="ARBA" id="ARBA00039449"/>
    </source>
</evidence>
<dbReference type="GO" id="GO:0032259">
    <property type="term" value="P:methylation"/>
    <property type="evidence" value="ECO:0007669"/>
    <property type="project" value="UniProtKB-KW"/>
</dbReference>
<evidence type="ECO:0000256" key="1">
    <source>
        <dbReference type="ARBA" id="ARBA00009059"/>
    </source>
</evidence>
<evidence type="ECO:0000256" key="5">
    <source>
        <dbReference type="ARBA" id="ARBA00039112"/>
    </source>
</evidence>
<dbReference type="Proteomes" id="UP000799437">
    <property type="component" value="Unassembled WGS sequence"/>
</dbReference>
<dbReference type="PANTHER" id="PTHR12753:SF0">
    <property type="entry name" value="ALPHA N-TERMINAL PROTEIN METHYLTRANSFERASE 1"/>
    <property type="match status" value="1"/>
</dbReference>
<dbReference type="GO" id="GO:0071885">
    <property type="term" value="F:N-terminal protein N-methyltransferase activity"/>
    <property type="evidence" value="ECO:0007669"/>
    <property type="project" value="UniProtKB-EC"/>
</dbReference>
<dbReference type="EMBL" id="ML996578">
    <property type="protein sequence ID" value="KAF2755017.1"/>
    <property type="molecule type" value="Genomic_DNA"/>
</dbReference>
<dbReference type="InterPro" id="IPR029063">
    <property type="entry name" value="SAM-dependent_MTases_sf"/>
</dbReference>
<dbReference type="AlphaFoldDB" id="A0A6A6W0B2"/>
<organism evidence="13 14">
    <name type="scientific">Pseudovirgaria hyperparasitica</name>
    <dbReference type="NCBI Taxonomy" id="470096"/>
    <lineage>
        <taxon>Eukaryota</taxon>
        <taxon>Fungi</taxon>
        <taxon>Dikarya</taxon>
        <taxon>Ascomycota</taxon>
        <taxon>Pezizomycotina</taxon>
        <taxon>Dothideomycetes</taxon>
        <taxon>Dothideomycetes incertae sedis</taxon>
        <taxon>Acrospermales</taxon>
        <taxon>Acrospermaceae</taxon>
        <taxon>Pseudovirgaria</taxon>
    </lineage>
</organism>
<dbReference type="Gene3D" id="3.40.50.150">
    <property type="entry name" value="Vaccinia Virus protein VP39"/>
    <property type="match status" value="1"/>
</dbReference>
<comment type="catalytic activity">
    <reaction evidence="10">
        <text>N-terminal L-alanyl-L-prolyl-L-lysyl-[protein] + 3 S-adenosyl-L-methionine = N-terminal N,N,N-trimethyl-L-alanyl-L-prolyl-L-lysyl-[protein] + 3 S-adenosyl-L-homocysteine + 3 H(+)</text>
        <dbReference type="Rhea" id="RHEA:54712"/>
        <dbReference type="Rhea" id="RHEA-COMP:13785"/>
        <dbReference type="Rhea" id="RHEA-COMP:13971"/>
        <dbReference type="ChEBI" id="CHEBI:15378"/>
        <dbReference type="ChEBI" id="CHEBI:57856"/>
        <dbReference type="ChEBI" id="CHEBI:59789"/>
        <dbReference type="ChEBI" id="CHEBI:138057"/>
        <dbReference type="ChEBI" id="CHEBI:138315"/>
        <dbReference type="EC" id="2.1.1.244"/>
    </reaction>
</comment>
<feature type="binding site" evidence="12">
    <location>
        <position position="152"/>
    </location>
    <ligand>
        <name>S-adenosyl-L-methionine</name>
        <dbReference type="ChEBI" id="CHEBI:59789"/>
    </ligand>
</feature>
<dbReference type="PIRSF" id="PIRSF016958">
    <property type="entry name" value="DUF858_MeTrfase_lik"/>
    <property type="match status" value="1"/>
</dbReference>
<dbReference type="GO" id="GO:0005737">
    <property type="term" value="C:cytoplasm"/>
    <property type="evidence" value="ECO:0007669"/>
    <property type="project" value="TreeGrafter"/>
</dbReference>
<evidence type="ECO:0000256" key="11">
    <source>
        <dbReference type="ARBA" id="ARBA00082558"/>
    </source>
</evidence>
<evidence type="ECO:0000256" key="10">
    <source>
        <dbReference type="ARBA" id="ARBA00048167"/>
    </source>
</evidence>
<evidence type="ECO:0000256" key="12">
    <source>
        <dbReference type="PIRSR" id="PIRSR016958-1"/>
    </source>
</evidence>
<keyword evidence="4 12" id="KW-0949">S-adenosyl-L-methionine</keyword>
<gene>
    <name evidence="13" type="ORF">EJ05DRAFT_119047</name>
</gene>
<evidence type="ECO:0000313" key="13">
    <source>
        <dbReference type="EMBL" id="KAF2755017.1"/>
    </source>
</evidence>
<evidence type="ECO:0000313" key="14">
    <source>
        <dbReference type="Proteomes" id="UP000799437"/>
    </source>
</evidence>
<dbReference type="CDD" id="cd02440">
    <property type="entry name" value="AdoMet_MTases"/>
    <property type="match status" value="1"/>
</dbReference>
<dbReference type="InterPro" id="IPR008576">
    <property type="entry name" value="MeTrfase_NTM1"/>
</dbReference>
<comment type="similarity">
    <text evidence="1">Belongs to the methyltransferase superfamily. NTM1 family.</text>
</comment>
<reference evidence="13" key="1">
    <citation type="journal article" date="2020" name="Stud. Mycol.">
        <title>101 Dothideomycetes genomes: a test case for predicting lifestyles and emergence of pathogens.</title>
        <authorList>
            <person name="Haridas S."/>
            <person name="Albert R."/>
            <person name="Binder M."/>
            <person name="Bloem J."/>
            <person name="Labutti K."/>
            <person name="Salamov A."/>
            <person name="Andreopoulos B."/>
            <person name="Baker S."/>
            <person name="Barry K."/>
            <person name="Bills G."/>
            <person name="Bluhm B."/>
            <person name="Cannon C."/>
            <person name="Castanera R."/>
            <person name="Culley D."/>
            <person name="Daum C."/>
            <person name="Ezra D."/>
            <person name="Gonzalez J."/>
            <person name="Henrissat B."/>
            <person name="Kuo A."/>
            <person name="Liang C."/>
            <person name="Lipzen A."/>
            <person name="Lutzoni F."/>
            <person name="Magnuson J."/>
            <person name="Mondo S."/>
            <person name="Nolan M."/>
            <person name="Ohm R."/>
            <person name="Pangilinan J."/>
            <person name="Park H.-J."/>
            <person name="Ramirez L."/>
            <person name="Alfaro M."/>
            <person name="Sun H."/>
            <person name="Tritt A."/>
            <person name="Yoshinaga Y."/>
            <person name="Zwiers L.-H."/>
            <person name="Turgeon B."/>
            <person name="Goodwin S."/>
            <person name="Spatafora J."/>
            <person name="Crous P."/>
            <person name="Grigoriev I."/>
        </authorList>
    </citation>
    <scope>NUCLEOTIDE SEQUENCE</scope>
    <source>
        <strain evidence="13">CBS 121739</strain>
    </source>
</reference>
<evidence type="ECO:0000256" key="3">
    <source>
        <dbReference type="ARBA" id="ARBA00022679"/>
    </source>
</evidence>